<organism evidence="1 2">
    <name type="scientific">Escherichia coli</name>
    <dbReference type="NCBI Taxonomy" id="562"/>
    <lineage>
        <taxon>Bacteria</taxon>
        <taxon>Pseudomonadati</taxon>
        <taxon>Pseudomonadota</taxon>
        <taxon>Gammaproteobacteria</taxon>
        <taxon>Enterobacterales</taxon>
        <taxon>Enterobacteriaceae</taxon>
        <taxon>Escherichia</taxon>
    </lineage>
</organism>
<dbReference type="AlphaFoldDB" id="A0AAW4F4Q5"/>
<name>A0AAW4F4Q5_ECOLX</name>
<dbReference type="Proteomes" id="UP000655659">
    <property type="component" value="Unassembled WGS sequence"/>
</dbReference>
<accession>A0AAW4F4Q5</accession>
<evidence type="ECO:0000313" key="2">
    <source>
        <dbReference type="Proteomes" id="UP000655659"/>
    </source>
</evidence>
<evidence type="ECO:0000313" key="1">
    <source>
        <dbReference type="EMBL" id="MBL6205028.1"/>
    </source>
</evidence>
<dbReference type="RefSeq" id="WP_000368573.1">
    <property type="nucleotide sequence ID" value="NZ_AP021891.1"/>
</dbReference>
<comment type="caution">
    <text evidence="1">The sequence shown here is derived from an EMBL/GenBank/DDBJ whole genome shotgun (WGS) entry which is preliminary data.</text>
</comment>
<protein>
    <submittedName>
        <fullName evidence="1">Uncharacterized protein</fullName>
    </submittedName>
</protein>
<gene>
    <name evidence="1" type="ORF">JNA68_17755</name>
</gene>
<reference evidence="1" key="1">
    <citation type="submission" date="2021-01" db="EMBL/GenBank/DDBJ databases">
        <title>Genomes of Escherichia coli STEC strains from raw meat-based diets for companion animals.</title>
        <authorList>
            <person name="Stevens M.J.A."/>
            <person name="Stephan R."/>
        </authorList>
    </citation>
    <scope>NUCLEOTIDE SEQUENCE</scope>
    <source>
        <strain evidence="1">ATC7-7</strain>
    </source>
</reference>
<sequence length="240" mass="27444">MDNFSFNDFIVDLKTMFNNKSASLSNRLMAADREQEKVISDANEYHEFVLSLVESMLTNPVVRRRFDDQVYRMSFDEPDTVSETISELVFLADVNWQLGLGLLNTNKNEAIKCLLLAIEYLDYCRGLEDQELWQQQQTTKLDVPAQGGRSKAARFDPIKAKIIRLLQEACPSDGWDTKSEALKSIENGINELKWPSARDQNNLPKTGAEIFAMKIRQVEVWSSQDQKIKAAFDSVVKPKK</sequence>
<dbReference type="EMBL" id="JAETYU010000023">
    <property type="protein sequence ID" value="MBL6205028.1"/>
    <property type="molecule type" value="Genomic_DNA"/>
</dbReference>
<proteinExistence type="predicted"/>